<keyword evidence="1 4" id="KW-0378">Hydrolase</keyword>
<dbReference type="PANTHER" id="PTHR14226:SF10">
    <property type="entry name" value="TRIACYLGLYCEROL LIPASE 4-RELATED"/>
    <property type="match status" value="1"/>
</dbReference>
<reference evidence="7 8" key="1">
    <citation type="journal article" date="2019" name="Sci. Rep.">
        <title>Comparative genomics of chytrid fungi reveal insights into the obligate biotrophic and pathogenic lifestyle of Synchytrium endobioticum.</title>
        <authorList>
            <person name="van de Vossenberg B.T.L.H."/>
            <person name="Warris S."/>
            <person name="Nguyen H.D.T."/>
            <person name="van Gent-Pelzer M.P.E."/>
            <person name="Joly D.L."/>
            <person name="van de Geest H.C."/>
            <person name="Bonants P.J.M."/>
            <person name="Smith D.S."/>
            <person name="Levesque C.A."/>
            <person name="van der Lee T.A.J."/>
        </authorList>
    </citation>
    <scope>NUCLEOTIDE SEQUENCE [LARGE SCALE GENOMIC DNA]</scope>
    <source>
        <strain evidence="7 8">LEV6574</strain>
    </source>
</reference>
<dbReference type="EMBL" id="QEAM01000001">
    <property type="protein sequence ID" value="TPX51833.1"/>
    <property type="molecule type" value="Genomic_DNA"/>
</dbReference>
<evidence type="ECO:0000313" key="8">
    <source>
        <dbReference type="Proteomes" id="UP000320475"/>
    </source>
</evidence>
<sequence length="611" mass="68791">MAKSNGTLTVLQDSCDNDQDSSDRELLDVSRTRPSSDNDDSRSTGWFQSLIELGRYWTDQAVALLMHHRKPLYAEYLVDKATTFEQWTAAAEMLDKIEGYDRWKLDPVSTDYDYRLVQDRLAQLKKVTESADVMAMIYFLRTALTRNLGDCGNYKLYGVAYIGTKHLIEDYQDEVLTLLNTICDTQTEPDVVSPSFKYDFFINIQKSFGRTALLLSGGGTFGLTHLGVVKSLYEAKLLPKIVSGSSVGSLMAGILCVRTDEEIAALFSLENFNLNCFERAGEGNVYLRLTRLLRHGVVYDGEVFREAVRENLRGSKESSNTRADMTFLEAYHRTQRILNITVSSSTVYEMPRLLNYLTAPNVVIYSAIAASCAIPFVYRSAPLLMKDRSGKITAWNPSGQVWIDGSVENDLPMARISEMFGVNHFIVSQVNPHVVPFMQTSFSPSFISRVVAKSSSILRSELQHRLCQLTDLGLTGSLTYRAQAILMQKYYGDITIVPSMTIADYGYIVTNPTIELFHRYLVAGEKATWPLISLIKNHLQIETCIEECLYRLRIRKLAEERKQRQESDGVSGKDTWRKIGQRSASGGNFLGPTSSGLHNPDVLATTPDWIR</sequence>
<feature type="short sequence motif" description="GXGXXG" evidence="4">
    <location>
        <begin position="217"/>
        <end position="222"/>
    </location>
</feature>
<proteinExistence type="predicted"/>
<name>A0A507DJN4_9FUNG</name>
<dbReference type="PANTHER" id="PTHR14226">
    <property type="entry name" value="NEUROPATHY TARGET ESTERASE/SWISS CHEESE D.MELANOGASTER"/>
    <property type="match status" value="1"/>
</dbReference>
<dbReference type="PROSITE" id="PS51635">
    <property type="entry name" value="PNPLA"/>
    <property type="match status" value="1"/>
</dbReference>
<dbReference type="VEuPathDB" id="FungiDB:SeMB42_g00494"/>
<evidence type="ECO:0000256" key="5">
    <source>
        <dbReference type="SAM" id="MobiDB-lite"/>
    </source>
</evidence>
<dbReference type="SUPFAM" id="SSF52151">
    <property type="entry name" value="FabD/lysophospholipase-like"/>
    <property type="match status" value="1"/>
</dbReference>
<dbReference type="Proteomes" id="UP000320475">
    <property type="component" value="Unassembled WGS sequence"/>
</dbReference>
<dbReference type="InterPro" id="IPR002641">
    <property type="entry name" value="PNPLA_dom"/>
</dbReference>
<dbReference type="Pfam" id="PF11815">
    <property type="entry name" value="DUF3336"/>
    <property type="match status" value="1"/>
</dbReference>
<dbReference type="GO" id="GO:0016042">
    <property type="term" value="P:lipid catabolic process"/>
    <property type="evidence" value="ECO:0007669"/>
    <property type="project" value="UniProtKB-UniRule"/>
</dbReference>
<comment type="caution">
    <text evidence="4">Lacks conserved residue(s) required for the propagation of feature annotation.</text>
</comment>
<dbReference type="OrthoDB" id="10049244at2759"/>
<comment type="caution">
    <text evidence="7">The sequence shown here is derived from an EMBL/GenBank/DDBJ whole genome shotgun (WGS) entry which is preliminary data.</text>
</comment>
<dbReference type="Pfam" id="PF01734">
    <property type="entry name" value="Patatin"/>
    <property type="match status" value="1"/>
</dbReference>
<evidence type="ECO:0000256" key="3">
    <source>
        <dbReference type="ARBA" id="ARBA00023098"/>
    </source>
</evidence>
<feature type="compositionally biased region" description="Polar residues" evidence="5">
    <location>
        <begin position="582"/>
        <end position="594"/>
    </location>
</feature>
<evidence type="ECO:0000256" key="4">
    <source>
        <dbReference type="PROSITE-ProRule" id="PRU01161"/>
    </source>
</evidence>
<feature type="region of interest" description="Disordered" evidence="5">
    <location>
        <begin position="1"/>
        <end position="42"/>
    </location>
</feature>
<keyword evidence="2 4" id="KW-0442">Lipid degradation</keyword>
<dbReference type="InterPro" id="IPR016035">
    <property type="entry name" value="Acyl_Trfase/lysoPLipase"/>
</dbReference>
<evidence type="ECO:0000256" key="1">
    <source>
        <dbReference type="ARBA" id="ARBA00022801"/>
    </source>
</evidence>
<dbReference type="InterPro" id="IPR050301">
    <property type="entry name" value="NTE"/>
</dbReference>
<dbReference type="InterPro" id="IPR021771">
    <property type="entry name" value="Triacylglycerol_lipase_N"/>
</dbReference>
<keyword evidence="3 4" id="KW-0443">Lipid metabolism</keyword>
<evidence type="ECO:0000256" key="2">
    <source>
        <dbReference type="ARBA" id="ARBA00022963"/>
    </source>
</evidence>
<feature type="compositionally biased region" description="Basic and acidic residues" evidence="5">
    <location>
        <begin position="21"/>
        <end position="42"/>
    </location>
</feature>
<evidence type="ECO:0000313" key="7">
    <source>
        <dbReference type="EMBL" id="TPX51833.1"/>
    </source>
</evidence>
<gene>
    <name evidence="7" type="ORF">SeLEV6574_g00078</name>
</gene>
<dbReference type="Gene3D" id="3.40.1090.10">
    <property type="entry name" value="Cytosolic phospholipase A2 catalytic domain"/>
    <property type="match status" value="2"/>
</dbReference>
<feature type="domain" description="PNPLA" evidence="6">
    <location>
        <begin position="213"/>
        <end position="417"/>
    </location>
</feature>
<feature type="compositionally biased region" description="Polar residues" evidence="5">
    <location>
        <begin position="1"/>
        <end position="11"/>
    </location>
</feature>
<protein>
    <recommendedName>
        <fullName evidence="6">PNPLA domain-containing protein</fullName>
    </recommendedName>
</protein>
<dbReference type="GO" id="GO:0004806">
    <property type="term" value="F:triacylglycerol lipase activity"/>
    <property type="evidence" value="ECO:0007669"/>
    <property type="project" value="InterPro"/>
</dbReference>
<feature type="active site" description="Proton acceptor" evidence="4">
    <location>
        <position position="404"/>
    </location>
</feature>
<feature type="active site" description="Nucleophile" evidence="4">
    <location>
        <position position="246"/>
    </location>
</feature>
<evidence type="ECO:0000259" key="6">
    <source>
        <dbReference type="PROSITE" id="PS51635"/>
    </source>
</evidence>
<dbReference type="AlphaFoldDB" id="A0A507DJN4"/>
<organism evidence="7 8">
    <name type="scientific">Synchytrium endobioticum</name>
    <dbReference type="NCBI Taxonomy" id="286115"/>
    <lineage>
        <taxon>Eukaryota</taxon>
        <taxon>Fungi</taxon>
        <taxon>Fungi incertae sedis</taxon>
        <taxon>Chytridiomycota</taxon>
        <taxon>Chytridiomycota incertae sedis</taxon>
        <taxon>Chytridiomycetes</taxon>
        <taxon>Synchytriales</taxon>
        <taxon>Synchytriaceae</taxon>
        <taxon>Synchytrium</taxon>
    </lineage>
</organism>
<dbReference type="GO" id="GO:0006641">
    <property type="term" value="P:triglyceride metabolic process"/>
    <property type="evidence" value="ECO:0007669"/>
    <property type="project" value="UniProtKB-ARBA"/>
</dbReference>
<feature type="region of interest" description="Disordered" evidence="5">
    <location>
        <begin position="563"/>
        <end position="594"/>
    </location>
</feature>
<feature type="short sequence motif" description="GXSXG" evidence="4">
    <location>
        <begin position="244"/>
        <end position="248"/>
    </location>
</feature>
<accession>A0A507DJN4</accession>